<feature type="compositionally biased region" description="Polar residues" evidence="1">
    <location>
        <begin position="1108"/>
        <end position="1126"/>
    </location>
</feature>
<feature type="compositionally biased region" description="Polar residues" evidence="1">
    <location>
        <begin position="399"/>
        <end position="415"/>
    </location>
</feature>
<feature type="compositionally biased region" description="Basic residues" evidence="1">
    <location>
        <begin position="177"/>
        <end position="186"/>
    </location>
</feature>
<feature type="region of interest" description="Disordered" evidence="1">
    <location>
        <begin position="108"/>
        <end position="127"/>
    </location>
</feature>
<feature type="compositionally biased region" description="Polar residues" evidence="1">
    <location>
        <begin position="770"/>
        <end position="784"/>
    </location>
</feature>
<feature type="region of interest" description="Disordered" evidence="1">
    <location>
        <begin position="1103"/>
        <end position="1152"/>
    </location>
</feature>
<dbReference type="Proteomes" id="UP000193411">
    <property type="component" value="Unassembled WGS sequence"/>
</dbReference>
<feature type="region of interest" description="Disordered" evidence="1">
    <location>
        <begin position="766"/>
        <end position="789"/>
    </location>
</feature>
<comment type="caution">
    <text evidence="2">The sequence shown here is derived from an EMBL/GenBank/DDBJ whole genome shotgun (WGS) entry which is preliminary data.</text>
</comment>
<evidence type="ECO:0000256" key="1">
    <source>
        <dbReference type="SAM" id="MobiDB-lite"/>
    </source>
</evidence>
<evidence type="ECO:0000313" key="2">
    <source>
        <dbReference type="EMBL" id="ORZ40154.1"/>
    </source>
</evidence>
<reference evidence="2 3" key="1">
    <citation type="submission" date="2016-07" db="EMBL/GenBank/DDBJ databases">
        <title>Pervasive Adenine N6-methylation of Active Genes in Fungi.</title>
        <authorList>
            <consortium name="DOE Joint Genome Institute"/>
            <person name="Mondo S.J."/>
            <person name="Dannebaum R.O."/>
            <person name="Kuo R.C."/>
            <person name="Labutti K."/>
            <person name="Haridas S."/>
            <person name="Kuo A."/>
            <person name="Salamov A."/>
            <person name="Ahrendt S.R."/>
            <person name="Lipzen A."/>
            <person name="Sullivan W."/>
            <person name="Andreopoulos W.B."/>
            <person name="Clum A."/>
            <person name="Lindquist E."/>
            <person name="Daum C."/>
            <person name="Ramamoorthy G.K."/>
            <person name="Gryganskyi A."/>
            <person name="Culley D."/>
            <person name="Magnuson J.K."/>
            <person name="James T.Y."/>
            <person name="O'Malley M.A."/>
            <person name="Stajich J.E."/>
            <person name="Spatafora J.W."/>
            <person name="Visel A."/>
            <person name="Grigoriev I.V."/>
        </authorList>
    </citation>
    <scope>NUCLEOTIDE SEQUENCE [LARGE SCALE GENOMIC DNA]</scope>
    <source>
        <strain evidence="2 3">PL171</strain>
    </source>
</reference>
<feature type="region of interest" description="Disordered" evidence="1">
    <location>
        <begin position="501"/>
        <end position="539"/>
    </location>
</feature>
<feature type="compositionally biased region" description="Low complexity" evidence="1">
    <location>
        <begin position="824"/>
        <end position="847"/>
    </location>
</feature>
<proteinExistence type="predicted"/>
<name>A0A1Y2I1R9_9FUNG</name>
<feature type="compositionally biased region" description="Basic and acidic residues" evidence="1">
    <location>
        <begin position="871"/>
        <end position="881"/>
    </location>
</feature>
<dbReference type="EMBL" id="MCFL01000003">
    <property type="protein sequence ID" value="ORZ40154.1"/>
    <property type="molecule type" value="Genomic_DNA"/>
</dbReference>
<keyword evidence="3" id="KW-1185">Reference proteome</keyword>
<feature type="compositionally biased region" description="Basic residues" evidence="1">
    <location>
        <begin position="1130"/>
        <end position="1144"/>
    </location>
</feature>
<dbReference type="AlphaFoldDB" id="A0A1Y2I1R9"/>
<feature type="region of interest" description="Disordered" evidence="1">
    <location>
        <begin position="177"/>
        <end position="198"/>
    </location>
</feature>
<feature type="compositionally biased region" description="Polar residues" evidence="1">
    <location>
        <begin position="423"/>
        <end position="434"/>
    </location>
</feature>
<feature type="compositionally biased region" description="Low complexity" evidence="1">
    <location>
        <begin position="517"/>
        <end position="532"/>
    </location>
</feature>
<sequence length="1246" mass="131060">MSDAALASLLTSKLAKADSVLLLRDAMAKTQANPNILITVFDQPGNVDNGSDPQVKTTSTPILPAERCVRFKVGPDDVISDPAVNVAHFGSAAALTTVASSLMDVGTSRERSPALTPAGPGRDTLSLNPADVASRLEQLVILRAQRALPTPTPTPTPPVNKLASSFRSGATTHIPFRKGQAKHHQQSHSTPSAQQPQQQFAAVQFLTSPQGSPPPSTSDSTASIYAPIQAVTPAPSLILVNGTNTGHRVYAWQQLQSQSGYHPPTATPAGSMVFLHQQPQPPQQSLPSSMHPLAHAASTNGSTLLYASVPNPTPSSSMIFQPPSAPMSTPSRHVTIPCTFAPQAPANTPMQSMAILHDFFNTAPPSTPVSSISHLASPSSGRASPRTHPKGNRAPSPSRVASQLRNQFGSTSSKEAMSEVPAESQNAPLCSNGTQRYKTVSSSTSMGSLFALGGGVSAPQNSMLSLDQVTAAPHNSTANFGTGMAVNSSSALQNQILHQLQQQQLRQQGMASPGNVSPTSRSRLPSGRSRSLVGGAHGLGAPLESIGELSAASTTAPKAPANSRMGSMVFPSSAQQHQYPHFMYGGDNGLVPLAPASSRVDNSMLGGQDMGSMMMMPVPNAPPGSVAGSMYFGPPQHQPYAVQAPGPIMGSMMFSPEVLGSAPPNSRMGSMVFAPSTSGAVPGGSRFGSALFGVEQLGAAPPNSRAGSTMFFPYPQVVTPAESQMGSVFLGKDSQAVAPPPNSRMGSMMLADNGTQARNQVHMPFKAEGPQTQPQPHSTSTLESASPKDALSCEAVDNGRNLTSPHVNVMHFNSSNVSMETVAPGENSGSSSPGEPASASGSGKKSPITQPKLTPVSEEKHHLQASESPDDQDHSEHDDRASSNQQHHAQVPQIVVNPGTPAVLSTTSISSIPYLMRSLAPEHQLPSTSTVLLHRPPPNSLVNIAGHVQTNDFGHAMSMDFAGNRSTSHATVMYPYPTAPPPSMYLHSVGDLQASFNTGAMMPTGSYYGSGSHSAVAQHIQSMTNGLSMQQQLEYERRIHEVNMHLIRVAAQRDAAQLALAHMQDQHALAMMQHQVMSGMVPVGPGLHAMVGDQGQRVGLFQQHAAHHQQTSPHLGHNNQQHVSQGQDYHRHHHDHQQHHRTGPSHKPATNASAATNDRILGRLEQAIGPHLSQEPTQRSRPGAASPEQHSPPVGTTPKTVQMVGGVKVTKVRRGSFESNASGHAGSEVDHEHAKGQWRPHGTAGM</sequence>
<gene>
    <name evidence="2" type="ORF">BCR44DRAFT_1509455</name>
</gene>
<evidence type="ECO:0000313" key="3">
    <source>
        <dbReference type="Proteomes" id="UP000193411"/>
    </source>
</evidence>
<feature type="compositionally biased region" description="Polar residues" evidence="1">
    <location>
        <begin position="368"/>
        <end position="382"/>
    </location>
</feature>
<feature type="compositionally biased region" description="Low complexity" evidence="1">
    <location>
        <begin position="187"/>
        <end position="198"/>
    </location>
</feature>
<protein>
    <submittedName>
        <fullName evidence="2">Uncharacterized protein</fullName>
    </submittedName>
</protein>
<accession>A0A1Y2I1R9</accession>
<feature type="region of interest" description="Disordered" evidence="1">
    <location>
        <begin position="1173"/>
        <end position="1203"/>
    </location>
</feature>
<organism evidence="2 3">
    <name type="scientific">Catenaria anguillulae PL171</name>
    <dbReference type="NCBI Taxonomy" id="765915"/>
    <lineage>
        <taxon>Eukaryota</taxon>
        <taxon>Fungi</taxon>
        <taxon>Fungi incertae sedis</taxon>
        <taxon>Blastocladiomycota</taxon>
        <taxon>Blastocladiomycetes</taxon>
        <taxon>Blastocladiales</taxon>
        <taxon>Catenariaceae</taxon>
        <taxon>Catenaria</taxon>
    </lineage>
</organism>
<feature type="region of interest" description="Disordered" evidence="1">
    <location>
        <begin position="819"/>
        <end position="900"/>
    </location>
</feature>
<feature type="region of interest" description="Disordered" evidence="1">
    <location>
        <begin position="366"/>
        <end position="434"/>
    </location>
</feature>
<feature type="region of interest" description="Disordered" evidence="1">
    <location>
        <begin position="1218"/>
        <end position="1246"/>
    </location>
</feature>